<dbReference type="AlphaFoldDB" id="A7SB27"/>
<dbReference type="PhylomeDB" id="A7SB27"/>
<evidence type="ECO:0000313" key="2">
    <source>
        <dbReference type="Proteomes" id="UP000001593"/>
    </source>
</evidence>
<dbReference type="EMBL" id="DS469613">
    <property type="protein sequence ID" value="EDO39104.1"/>
    <property type="molecule type" value="Genomic_DNA"/>
</dbReference>
<gene>
    <name evidence="1" type="ORF">NEMVEDRAFT_v1g209529</name>
</gene>
<sequence length="291" mass="33376">MSRSSNFILLSFAILNAPDDLLSSKGCVTHLYAISLAIHGTRLYIPMFLIPSYNYILGTHTVAVINGPEKHDTIAESLKDVLEEIDAVQDHGYVELDGKSFLWAETIRSVKYQTGSTSHLSQLVQTIRLCGVSFQVWEKLNADGRRSGTYDFTSLIGSDRKKLLKELPEKLIGVLQPSTAARVAEIWKAWLQKERVTCYMHVAAYHVPAMIRRYQNLKQFSGQGLEKNNDDARRVVLRKYNHLDDPCEVLRAGFKLGKLKHRENLPRPYVKRNAQYWEEEIKMRRRRGNTN</sequence>
<dbReference type="PANTHER" id="PTHR31424:SF3">
    <property type="entry name" value="RING-TYPE DOMAIN-CONTAINING PROTEIN"/>
    <property type="match status" value="1"/>
</dbReference>
<dbReference type="Proteomes" id="UP000001593">
    <property type="component" value="Unassembled WGS sequence"/>
</dbReference>
<evidence type="ECO:0000313" key="1">
    <source>
        <dbReference type="EMBL" id="EDO39104.1"/>
    </source>
</evidence>
<reference evidence="1 2" key="1">
    <citation type="journal article" date="2007" name="Science">
        <title>Sea anemone genome reveals ancestral eumetazoan gene repertoire and genomic organization.</title>
        <authorList>
            <person name="Putnam N.H."/>
            <person name="Srivastava M."/>
            <person name="Hellsten U."/>
            <person name="Dirks B."/>
            <person name="Chapman J."/>
            <person name="Salamov A."/>
            <person name="Terry A."/>
            <person name="Shapiro H."/>
            <person name="Lindquist E."/>
            <person name="Kapitonov V.V."/>
            <person name="Jurka J."/>
            <person name="Genikhovich G."/>
            <person name="Grigoriev I.V."/>
            <person name="Lucas S.M."/>
            <person name="Steele R.E."/>
            <person name="Finnerty J.R."/>
            <person name="Technau U."/>
            <person name="Martindale M.Q."/>
            <person name="Rokhsar D.S."/>
        </authorList>
    </citation>
    <scope>NUCLEOTIDE SEQUENCE [LARGE SCALE GENOMIC DNA]</scope>
    <source>
        <strain evidence="2">CH2 X CH6</strain>
    </source>
</reference>
<dbReference type="InParanoid" id="A7SB27"/>
<organism evidence="1 2">
    <name type="scientific">Nematostella vectensis</name>
    <name type="common">Starlet sea anemone</name>
    <dbReference type="NCBI Taxonomy" id="45351"/>
    <lineage>
        <taxon>Eukaryota</taxon>
        <taxon>Metazoa</taxon>
        <taxon>Cnidaria</taxon>
        <taxon>Anthozoa</taxon>
        <taxon>Hexacorallia</taxon>
        <taxon>Actiniaria</taxon>
        <taxon>Edwardsiidae</taxon>
        <taxon>Nematostella</taxon>
    </lineage>
</organism>
<accession>A7SB27</accession>
<dbReference type="HOGENOM" id="CLU_957439_0_0_1"/>
<protein>
    <submittedName>
        <fullName evidence="1">Uncharacterized protein</fullName>
    </submittedName>
</protein>
<proteinExistence type="predicted"/>
<keyword evidence="2" id="KW-1185">Reference proteome</keyword>
<dbReference type="PANTHER" id="PTHR31424">
    <property type="entry name" value="PROTEIN CBG23806"/>
    <property type="match status" value="1"/>
</dbReference>
<name>A7SB27_NEMVE</name>